<protein>
    <submittedName>
        <fullName evidence="2">Uma2 family endonuclease</fullName>
    </submittedName>
</protein>
<reference evidence="2 3" key="1">
    <citation type="journal article" date="2021" name="Microorganisms">
        <title>Acidisoma silvae sp. nov. and Acidisomacellulosilytica sp. nov., Two Acidophilic Bacteria Isolated from Decaying Wood, Hydrolyzing Cellulose and Producing Poly-3-hydroxybutyrate.</title>
        <authorList>
            <person name="Mieszkin S."/>
            <person name="Pouder E."/>
            <person name="Uroz S."/>
            <person name="Simon-Colin C."/>
            <person name="Alain K."/>
        </authorList>
    </citation>
    <scope>NUCLEOTIDE SEQUENCE [LARGE SCALE GENOMIC DNA]</scope>
    <source>
        <strain evidence="2 3">HW T5.17</strain>
    </source>
</reference>
<dbReference type="RefSeq" id="WP_227309558.1">
    <property type="nucleotide sequence ID" value="NZ_JAESVA010000010.1"/>
</dbReference>
<comment type="caution">
    <text evidence="2">The sequence shown here is derived from an EMBL/GenBank/DDBJ whole genome shotgun (WGS) entry which is preliminary data.</text>
</comment>
<organism evidence="2 3">
    <name type="scientific">Acidisoma cellulosilyticum</name>
    <dbReference type="NCBI Taxonomy" id="2802395"/>
    <lineage>
        <taxon>Bacteria</taxon>
        <taxon>Pseudomonadati</taxon>
        <taxon>Pseudomonadota</taxon>
        <taxon>Alphaproteobacteria</taxon>
        <taxon>Acetobacterales</taxon>
        <taxon>Acidocellaceae</taxon>
        <taxon>Acidisoma</taxon>
    </lineage>
</organism>
<keyword evidence="2" id="KW-0255">Endonuclease</keyword>
<proteinExistence type="predicted"/>
<dbReference type="InterPro" id="IPR008538">
    <property type="entry name" value="Uma2"/>
</dbReference>
<feature type="domain" description="Putative restriction endonuclease" evidence="1">
    <location>
        <begin position="12"/>
        <end position="172"/>
    </location>
</feature>
<keyword evidence="2" id="KW-0540">Nuclease</keyword>
<dbReference type="Gene3D" id="3.90.1570.10">
    <property type="entry name" value="tt1808, chain A"/>
    <property type="match status" value="1"/>
</dbReference>
<keyword evidence="2" id="KW-0378">Hydrolase</keyword>
<dbReference type="EMBL" id="JAESVA010000010">
    <property type="protein sequence ID" value="MCB8882900.1"/>
    <property type="molecule type" value="Genomic_DNA"/>
</dbReference>
<dbReference type="InterPro" id="IPR011335">
    <property type="entry name" value="Restrct_endonuc-II-like"/>
</dbReference>
<dbReference type="AlphaFoldDB" id="A0A964E5P2"/>
<gene>
    <name evidence="2" type="ORF">ACELLULO517_21820</name>
</gene>
<name>A0A964E5P2_9PROT</name>
<accession>A0A964E5P2</accession>
<dbReference type="PANTHER" id="PTHR36558">
    <property type="entry name" value="GLR1098 PROTEIN"/>
    <property type="match status" value="1"/>
</dbReference>
<dbReference type="GO" id="GO:0004519">
    <property type="term" value="F:endonuclease activity"/>
    <property type="evidence" value="ECO:0007669"/>
    <property type="project" value="UniProtKB-KW"/>
</dbReference>
<sequence>MNAPLRKAWTQEEFFSWAERQEPRYEFDGFQPVAMTGGTINHDRITRKLNRSLDARLGNGPCEPLGPNAGVETAGRAVRYPDALVTCSKVEGEGYLVPGVVVVFEVISPSSSRIDRIVKLREYAAIPSIRRYVILESTTIALTVFERSGSDEMWRAAPLTKDDILRMPEIGIEIPVAEFYDGMTFPDDEVASA</sequence>
<evidence type="ECO:0000313" key="3">
    <source>
        <dbReference type="Proteomes" id="UP000721844"/>
    </source>
</evidence>
<evidence type="ECO:0000259" key="1">
    <source>
        <dbReference type="Pfam" id="PF05685"/>
    </source>
</evidence>
<dbReference type="CDD" id="cd06260">
    <property type="entry name" value="DUF820-like"/>
    <property type="match status" value="1"/>
</dbReference>
<dbReference type="SUPFAM" id="SSF52980">
    <property type="entry name" value="Restriction endonuclease-like"/>
    <property type="match status" value="1"/>
</dbReference>
<dbReference type="Proteomes" id="UP000721844">
    <property type="component" value="Unassembled WGS sequence"/>
</dbReference>
<dbReference type="InterPro" id="IPR012296">
    <property type="entry name" value="Nuclease_put_TT1808"/>
</dbReference>
<dbReference type="PANTHER" id="PTHR36558:SF1">
    <property type="entry name" value="RESTRICTION ENDONUCLEASE DOMAIN-CONTAINING PROTEIN-RELATED"/>
    <property type="match status" value="1"/>
</dbReference>
<evidence type="ECO:0000313" key="2">
    <source>
        <dbReference type="EMBL" id="MCB8882900.1"/>
    </source>
</evidence>
<keyword evidence="3" id="KW-1185">Reference proteome</keyword>
<dbReference type="Pfam" id="PF05685">
    <property type="entry name" value="Uma2"/>
    <property type="match status" value="1"/>
</dbReference>